<feature type="transmembrane region" description="Helical" evidence="1">
    <location>
        <begin position="6"/>
        <end position="29"/>
    </location>
</feature>
<name>A0A5D4KHN6_9BACI</name>
<dbReference type="AlphaFoldDB" id="A0A5D4KHN6"/>
<reference evidence="2 3" key="1">
    <citation type="submission" date="2019-08" db="EMBL/GenBank/DDBJ databases">
        <title>Bacillus genomes from the desert of Cuatro Cienegas, Coahuila.</title>
        <authorList>
            <person name="Olmedo-Alvarez G."/>
        </authorList>
    </citation>
    <scope>NUCLEOTIDE SEQUENCE [LARGE SCALE GENOMIC DNA]</scope>
    <source>
        <strain evidence="2 3">CH40_1T</strain>
    </source>
</reference>
<dbReference type="RefSeq" id="WP_148946550.1">
    <property type="nucleotide sequence ID" value="NZ_VTEH01000005.1"/>
</dbReference>
<dbReference type="InterPro" id="IPR016024">
    <property type="entry name" value="ARM-type_fold"/>
</dbReference>
<evidence type="ECO:0000313" key="2">
    <source>
        <dbReference type="EMBL" id="TYR75803.1"/>
    </source>
</evidence>
<gene>
    <name evidence="2" type="ORF">FZC79_09290</name>
</gene>
<accession>A0A5D4KHN6</accession>
<keyword evidence="1" id="KW-0472">Membrane</keyword>
<organism evidence="2 3">
    <name type="scientific">Rossellomorea vietnamensis</name>
    <dbReference type="NCBI Taxonomy" id="218284"/>
    <lineage>
        <taxon>Bacteria</taxon>
        <taxon>Bacillati</taxon>
        <taxon>Bacillota</taxon>
        <taxon>Bacilli</taxon>
        <taxon>Bacillales</taxon>
        <taxon>Bacillaceae</taxon>
        <taxon>Rossellomorea</taxon>
    </lineage>
</organism>
<proteinExistence type="predicted"/>
<keyword evidence="1" id="KW-1133">Transmembrane helix</keyword>
<dbReference type="Pfam" id="PF13646">
    <property type="entry name" value="HEAT_2"/>
    <property type="match status" value="1"/>
</dbReference>
<dbReference type="Proteomes" id="UP000323317">
    <property type="component" value="Unassembled WGS sequence"/>
</dbReference>
<protein>
    <submittedName>
        <fullName evidence="2">HEAT repeat domain-containing protein</fullName>
    </submittedName>
</protein>
<evidence type="ECO:0000256" key="1">
    <source>
        <dbReference type="SAM" id="Phobius"/>
    </source>
</evidence>
<keyword evidence="1" id="KW-0812">Transmembrane</keyword>
<dbReference type="EMBL" id="VTEH01000005">
    <property type="protein sequence ID" value="TYR75803.1"/>
    <property type="molecule type" value="Genomic_DNA"/>
</dbReference>
<sequence>MINVSYLQIGIAIAGALVLLFLMLGYLLIRKKLEQRKMADLRIMKERIRPLLIQELLRGEEEELKQITKDAVFTSAVEDTLKNLGASLDSSSFHRTIRDAADKYLSESLTARLSSRRWADRVNALVSIKDFQIYSFMPLLWKIYEKTRASEEEKTLILQIAAGADDPKLLDVLAVSSPNGSTFFYKQIIRRVSPETLNLIIAKFNDLSPSFRVAVLSYIGEKRDLSLLTFTESCLDSEDHEVRVNAVKAIRSIGFITKPQALYPYSKSESWVEQMSFAQAAGEIAHPGYKEMLFELLSSSNWWVRYYAGEALSKFKDGKLLLKDAAENHQDAFARDMASQWLGSV</sequence>
<dbReference type="InterPro" id="IPR011989">
    <property type="entry name" value="ARM-like"/>
</dbReference>
<dbReference type="SUPFAM" id="SSF48371">
    <property type="entry name" value="ARM repeat"/>
    <property type="match status" value="1"/>
</dbReference>
<comment type="caution">
    <text evidence="2">The sequence shown here is derived from an EMBL/GenBank/DDBJ whole genome shotgun (WGS) entry which is preliminary data.</text>
</comment>
<evidence type="ECO:0000313" key="3">
    <source>
        <dbReference type="Proteomes" id="UP000323317"/>
    </source>
</evidence>
<dbReference type="Gene3D" id="1.25.10.10">
    <property type="entry name" value="Leucine-rich Repeat Variant"/>
    <property type="match status" value="1"/>
</dbReference>